<dbReference type="SUPFAM" id="SSF46955">
    <property type="entry name" value="Putative DNA-binding domain"/>
    <property type="match status" value="1"/>
</dbReference>
<dbReference type="InterPro" id="IPR047057">
    <property type="entry name" value="MerR_fam"/>
</dbReference>
<keyword evidence="4" id="KW-1185">Reference proteome</keyword>
<dbReference type="InterPro" id="IPR000551">
    <property type="entry name" value="MerR-type_HTH_dom"/>
</dbReference>
<dbReference type="Gene3D" id="1.10.1660.10">
    <property type="match status" value="1"/>
</dbReference>
<dbReference type="InterPro" id="IPR009061">
    <property type="entry name" value="DNA-bd_dom_put_sf"/>
</dbReference>
<dbReference type="PROSITE" id="PS50937">
    <property type="entry name" value="HTH_MERR_2"/>
    <property type="match status" value="1"/>
</dbReference>
<feature type="domain" description="HTH merR-type" evidence="2">
    <location>
        <begin position="1"/>
        <end position="57"/>
    </location>
</feature>
<proteinExistence type="predicted"/>
<dbReference type="EMBL" id="BAAAUT010000048">
    <property type="protein sequence ID" value="GAA3154413.1"/>
    <property type="molecule type" value="Genomic_DNA"/>
</dbReference>
<evidence type="ECO:0000256" key="1">
    <source>
        <dbReference type="ARBA" id="ARBA00023125"/>
    </source>
</evidence>
<evidence type="ECO:0000313" key="3">
    <source>
        <dbReference type="EMBL" id="GAA3154413.1"/>
    </source>
</evidence>
<dbReference type="Gene3D" id="3.20.80.10">
    <property type="entry name" value="Regulatory factor, effector binding domain"/>
    <property type="match status" value="1"/>
</dbReference>
<dbReference type="PANTHER" id="PTHR30204">
    <property type="entry name" value="REDOX-CYCLING DRUG-SENSING TRANSCRIPTIONAL ACTIVATOR SOXR"/>
    <property type="match status" value="1"/>
</dbReference>
<evidence type="ECO:0000259" key="2">
    <source>
        <dbReference type="PROSITE" id="PS50937"/>
    </source>
</evidence>
<protein>
    <recommendedName>
        <fullName evidence="2">HTH merR-type domain-containing protein</fullName>
    </recommendedName>
</protein>
<reference evidence="4" key="1">
    <citation type="journal article" date="2019" name="Int. J. Syst. Evol. Microbiol.">
        <title>The Global Catalogue of Microorganisms (GCM) 10K type strain sequencing project: providing services to taxonomists for standard genome sequencing and annotation.</title>
        <authorList>
            <consortium name="The Broad Institute Genomics Platform"/>
            <consortium name="The Broad Institute Genome Sequencing Center for Infectious Disease"/>
            <person name="Wu L."/>
            <person name="Ma J."/>
        </authorList>
    </citation>
    <scope>NUCLEOTIDE SEQUENCE [LARGE SCALE GENOMIC DNA]</scope>
    <source>
        <strain evidence="4">JCM 9373</strain>
    </source>
</reference>
<dbReference type="PANTHER" id="PTHR30204:SF97">
    <property type="entry name" value="MERR FAMILY REGULATORY PROTEIN"/>
    <property type="match status" value="1"/>
</dbReference>
<keyword evidence="1" id="KW-0238">DNA-binding</keyword>
<name>A0ABP6NNT3_9ACTN</name>
<comment type="caution">
    <text evidence="3">The sequence shown here is derived from an EMBL/GenBank/DDBJ whole genome shotgun (WGS) entry which is preliminary data.</text>
</comment>
<gene>
    <name evidence="3" type="ORF">GCM10010466_51720</name>
</gene>
<organism evidence="3 4">
    <name type="scientific">Planomonospora alba</name>
    <dbReference type="NCBI Taxonomy" id="161354"/>
    <lineage>
        <taxon>Bacteria</taxon>
        <taxon>Bacillati</taxon>
        <taxon>Actinomycetota</taxon>
        <taxon>Actinomycetes</taxon>
        <taxon>Streptosporangiales</taxon>
        <taxon>Streptosporangiaceae</taxon>
        <taxon>Planomonospora</taxon>
    </lineage>
</organism>
<dbReference type="InterPro" id="IPR011256">
    <property type="entry name" value="Reg_factor_effector_dom_sf"/>
</dbReference>
<evidence type="ECO:0000313" key="4">
    <source>
        <dbReference type="Proteomes" id="UP001500320"/>
    </source>
</evidence>
<sequence>MKALRLYDEQGLLSPVAVDPWSRHRRYSAAQFGHALRLKAARSAGLPLAEAPGLLADDESAAAVLAEHRARLAAERRRQDAALDVLAGLLAEPVRWRTEIRRTQAQHWAGAVLPLTGAEDAQAADERANELFGGLWRRLAEAGNPPTGAFWTTFRAVPGSETEVRVLYCWPVAELPPADWDVESGTLEAGEEMVVRWRFEEDVPVVDGAAHPAVLELVAAAERSGAEVSLDRLRQIGLLDEEGEPVGMEVAVRLTGRADR</sequence>
<dbReference type="Proteomes" id="UP001500320">
    <property type="component" value="Unassembled WGS sequence"/>
</dbReference>
<accession>A0ABP6NNT3</accession>